<reference evidence="2" key="1">
    <citation type="journal article" date="2022" name="Syst. Appl. Microbiol.">
        <title>Natronocalculus amylovorans gen. nov., sp. nov., and Natranaeroarchaeum aerophilus sp. nov., dominant culturable amylolytic natronoarchaea from hypersaline soda lakes in southwestern Siberia.</title>
        <authorList>
            <person name="Sorokin D.Y."/>
            <person name="Elcheninov A.G."/>
            <person name="Khizhniak T.V."/>
            <person name="Koenen M."/>
            <person name="Bale N.J."/>
            <person name="Damste J.S.S."/>
            <person name="Kublanov I.V."/>
        </authorList>
    </citation>
    <scope>NUCLEOTIDE SEQUENCE</scope>
    <source>
        <strain evidence="2">AArc-St2</strain>
    </source>
</reference>
<dbReference type="RefSeq" id="WP_250584873.1">
    <property type="nucleotide sequence ID" value="NZ_JAKRVX010000004.1"/>
</dbReference>
<dbReference type="InterPro" id="IPR016024">
    <property type="entry name" value="ARM-type_fold"/>
</dbReference>
<dbReference type="Proteomes" id="UP001203207">
    <property type="component" value="Unassembled WGS sequence"/>
</dbReference>
<dbReference type="SMART" id="SM00567">
    <property type="entry name" value="EZ_HEAT"/>
    <property type="match status" value="4"/>
</dbReference>
<evidence type="ECO:0000313" key="3">
    <source>
        <dbReference type="Proteomes" id="UP001203207"/>
    </source>
</evidence>
<reference evidence="2" key="2">
    <citation type="submission" date="2022-02" db="EMBL/GenBank/DDBJ databases">
        <authorList>
            <person name="Elcheninov A.G."/>
            <person name="Sorokin D.Y."/>
            <person name="Kublanov I.V."/>
        </authorList>
    </citation>
    <scope>NUCLEOTIDE SEQUENCE</scope>
    <source>
        <strain evidence="2">AArc-St2</strain>
    </source>
</reference>
<organism evidence="2 3">
    <name type="scientific">Natronocalculus amylovorans</name>
    <dbReference type="NCBI Taxonomy" id="2917812"/>
    <lineage>
        <taxon>Archaea</taxon>
        <taxon>Methanobacteriati</taxon>
        <taxon>Methanobacteriota</taxon>
        <taxon>Stenosarchaea group</taxon>
        <taxon>Halobacteria</taxon>
        <taxon>Halobacteriales</taxon>
        <taxon>Haloferacaceae</taxon>
        <taxon>Natronocalculus</taxon>
    </lineage>
</organism>
<feature type="region of interest" description="Disordered" evidence="1">
    <location>
        <begin position="1"/>
        <end position="98"/>
    </location>
</feature>
<dbReference type="GO" id="GO:0016491">
    <property type="term" value="F:oxidoreductase activity"/>
    <property type="evidence" value="ECO:0007669"/>
    <property type="project" value="TreeGrafter"/>
</dbReference>
<comment type="caution">
    <text evidence="2">The sequence shown here is derived from an EMBL/GenBank/DDBJ whole genome shotgun (WGS) entry which is preliminary data.</text>
</comment>
<sequence length="431" mass="47104">MSNGEDEETPTDAETDSDAESVSEESLIERLDGAAQTIEDAETEADLDEIEAALDAIESDLEASELPVPDDEDEDDPNETFEGRLSSLRDELESQRGPYASDVIETVEEVSETVEETRWTVAGEPDVLTAVETFATAAGEALDDHFDPDVVDVDEATNALADVVATINAAELDADEDTDTIEALVEAADELASAVDAAEEWDDLETYEQLQAEGYYDVLGHYKDYPPEWSALKEHEKRGNVDMILLALDSLQSDFMERHCLESLERMGKRAATDEAIETMLQRANKRDQFAISILGKMQAAEAVETLIDYVDTDKNPGLQKVVFKALGEIGDTDATQPLADKLIMENDNVRPYAARALGLLGDTRAIAPLADTLRTDENPNVRASAAWALRQIGTKRALERVVDLESDDAFVVDTEIQKATKELNAVAPSA</sequence>
<dbReference type="InterPro" id="IPR011989">
    <property type="entry name" value="ARM-like"/>
</dbReference>
<dbReference type="AlphaFoldDB" id="A0AAE3FZA6"/>
<keyword evidence="3" id="KW-1185">Reference proteome</keyword>
<feature type="compositionally biased region" description="Acidic residues" evidence="1">
    <location>
        <begin position="39"/>
        <end position="79"/>
    </location>
</feature>
<protein>
    <submittedName>
        <fullName evidence="2">HEAT repeat domain-containing protein</fullName>
    </submittedName>
</protein>
<dbReference type="PANTHER" id="PTHR12697:SF5">
    <property type="entry name" value="DEOXYHYPUSINE HYDROXYLASE"/>
    <property type="match status" value="1"/>
</dbReference>
<dbReference type="EMBL" id="JAKRVX010000004">
    <property type="protein sequence ID" value="MCL9817640.1"/>
    <property type="molecule type" value="Genomic_DNA"/>
</dbReference>
<dbReference type="Gene3D" id="1.25.10.10">
    <property type="entry name" value="Leucine-rich Repeat Variant"/>
    <property type="match status" value="1"/>
</dbReference>
<dbReference type="Pfam" id="PF13646">
    <property type="entry name" value="HEAT_2"/>
    <property type="match status" value="1"/>
</dbReference>
<gene>
    <name evidence="2" type="ORF">AArcSt2_11850</name>
</gene>
<feature type="compositionally biased region" description="Acidic residues" evidence="1">
    <location>
        <begin position="1"/>
        <end position="23"/>
    </location>
</feature>
<dbReference type="SUPFAM" id="SSF48371">
    <property type="entry name" value="ARM repeat"/>
    <property type="match status" value="1"/>
</dbReference>
<evidence type="ECO:0000256" key="1">
    <source>
        <dbReference type="SAM" id="MobiDB-lite"/>
    </source>
</evidence>
<evidence type="ECO:0000313" key="2">
    <source>
        <dbReference type="EMBL" id="MCL9817640.1"/>
    </source>
</evidence>
<proteinExistence type="predicted"/>
<name>A0AAE3FZA6_9EURY</name>
<accession>A0AAE3FZA6</accession>
<dbReference type="PANTHER" id="PTHR12697">
    <property type="entry name" value="PBS LYASE HEAT-LIKE PROTEIN"/>
    <property type="match status" value="1"/>
</dbReference>
<dbReference type="InterPro" id="IPR004155">
    <property type="entry name" value="PBS_lyase_HEAT"/>
</dbReference>